<evidence type="ECO:0000313" key="3">
    <source>
        <dbReference type="Proteomes" id="UP000637002"/>
    </source>
</evidence>
<evidence type="ECO:0000259" key="1">
    <source>
        <dbReference type="PROSITE" id="PS51819"/>
    </source>
</evidence>
<dbReference type="InterPro" id="IPR004360">
    <property type="entry name" value="Glyas_Fos-R_dOase_dom"/>
</dbReference>
<dbReference type="Proteomes" id="UP000637002">
    <property type="component" value="Unassembled WGS sequence"/>
</dbReference>
<name>A0A916UTH6_9HYPH</name>
<dbReference type="AlphaFoldDB" id="A0A916UTH6"/>
<dbReference type="PANTHER" id="PTHR35006">
    <property type="entry name" value="GLYOXALASE FAMILY PROTEIN (AFU_ORTHOLOGUE AFUA_5G14830)"/>
    <property type="match status" value="1"/>
</dbReference>
<dbReference type="CDD" id="cd07262">
    <property type="entry name" value="VOC_like"/>
    <property type="match status" value="1"/>
</dbReference>
<dbReference type="InterPro" id="IPR029068">
    <property type="entry name" value="Glyas_Bleomycin-R_OHBP_Dase"/>
</dbReference>
<dbReference type="PROSITE" id="PS51819">
    <property type="entry name" value="VOC"/>
    <property type="match status" value="1"/>
</dbReference>
<feature type="domain" description="VOC" evidence="1">
    <location>
        <begin position="1"/>
        <end position="127"/>
    </location>
</feature>
<evidence type="ECO:0000313" key="2">
    <source>
        <dbReference type="EMBL" id="GGC85963.1"/>
    </source>
</evidence>
<organism evidence="2 3">
    <name type="scientific">Chelatococcus reniformis</name>
    <dbReference type="NCBI Taxonomy" id="1494448"/>
    <lineage>
        <taxon>Bacteria</taxon>
        <taxon>Pseudomonadati</taxon>
        <taxon>Pseudomonadota</taxon>
        <taxon>Alphaproteobacteria</taxon>
        <taxon>Hyphomicrobiales</taxon>
        <taxon>Chelatococcaceae</taxon>
        <taxon>Chelatococcus</taxon>
    </lineage>
</organism>
<reference evidence="2" key="1">
    <citation type="journal article" date="2014" name="Int. J. Syst. Evol. Microbiol.">
        <title>Complete genome sequence of Corynebacterium casei LMG S-19264T (=DSM 44701T), isolated from a smear-ripened cheese.</title>
        <authorList>
            <consortium name="US DOE Joint Genome Institute (JGI-PGF)"/>
            <person name="Walter F."/>
            <person name="Albersmeier A."/>
            <person name="Kalinowski J."/>
            <person name="Ruckert C."/>
        </authorList>
    </citation>
    <scope>NUCLEOTIDE SEQUENCE</scope>
    <source>
        <strain evidence="2">CGMCC 1.12919</strain>
    </source>
</reference>
<sequence>MLSHITVGITDFDRAFAFYDALMSELGYPMADADPDTAWAFWRPADADRPLFIIGAPYDGRPHAAGNGQMVALLARDRATVDRCHALALNRGATDEGAPGLRPHYHPHYYGAYFRDPDGNKLCVCCHQPEPEGSLDV</sequence>
<dbReference type="RefSeq" id="WP_188611897.1">
    <property type="nucleotide sequence ID" value="NZ_BMGG01000010.1"/>
</dbReference>
<dbReference type="InterPro" id="IPR037523">
    <property type="entry name" value="VOC_core"/>
</dbReference>
<dbReference type="EMBL" id="BMGG01000010">
    <property type="protein sequence ID" value="GGC85963.1"/>
    <property type="molecule type" value="Genomic_DNA"/>
</dbReference>
<reference evidence="2" key="2">
    <citation type="submission" date="2020-09" db="EMBL/GenBank/DDBJ databases">
        <authorList>
            <person name="Sun Q."/>
            <person name="Zhou Y."/>
        </authorList>
    </citation>
    <scope>NUCLEOTIDE SEQUENCE</scope>
    <source>
        <strain evidence="2">CGMCC 1.12919</strain>
    </source>
</reference>
<protein>
    <recommendedName>
        <fullName evidence="1">VOC domain-containing protein</fullName>
    </recommendedName>
</protein>
<comment type="caution">
    <text evidence="2">The sequence shown here is derived from an EMBL/GenBank/DDBJ whole genome shotgun (WGS) entry which is preliminary data.</text>
</comment>
<accession>A0A916UTH6</accession>
<proteinExistence type="predicted"/>
<gene>
    <name evidence="2" type="ORF">GCM10010994_49820</name>
</gene>
<dbReference type="SUPFAM" id="SSF54593">
    <property type="entry name" value="Glyoxalase/Bleomycin resistance protein/Dihydroxybiphenyl dioxygenase"/>
    <property type="match status" value="1"/>
</dbReference>
<dbReference type="Pfam" id="PF00903">
    <property type="entry name" value="Glyoxalase"/>
    <property type="match status" value="1"/>
</dbReference>
<dbReference type="Gene3D" id="3.10.180.10">
    <property type="entry name" value="2,3-Dihydroxybiphenyl 1,2-Dioxygenase, domain 1"/>
    <property type="match status" value="1"/>
</dbReference>
<dbReference type="PANTHER" id="PTHR35006:SF1">
    <property type="entry name" value="BLL2941 PROTEIN"/>
    <property type="match status" value="1"/>
</dbReference>
<keyword evidence="3" id="KW-1185">Reference proteome</keyword>